<dbReference type="GO" id="GO:0005524">
    <property type="term" value="F:ATP binding"/>
    <property type="evidence" value="ECO:0007669"/>
    <property type="project" value="UniProtKB-UniRule"/>
</dbReference>
<dbReference type="GO" id="GO:0043138">
    <property type="term" value="F:3'-5' DNA helicase activity"/>
    <property type="evidence" value="ECO:0007669"/>
    <property type="project" value="TreeGrafter"/>
</dbReference>
<sequence length="643" mass="75348">MNESTKDWGISDEEIESTEKLLLSEGAHFLNDAREVIRCWESTDVLACPGSGKTTVLLAKLKLLADRMPFEDGSGICVLSHTNVAVNEIKEKLPAYNDKLLNYPNYIGTIQSFVDKFITLPYLNNLTGRLVQPVEDIIYAKHIYYKMKMDYRFKEFRYFIENKRDFNNENEKINYIKNIYLGKNGDLFLKKQKNKLAGKESNSAMQYSLIILELLNKEGIITYEQAYSCANKFLNNISQEWIQLFTARFKYVFIDEYQDCDVVQQIIIDRIFNSSKTTIMKIGDKDQAIYNSHESDTGELKWNPKDNKLQMLGSCRYSQEIANLISHLRTDNEKIISIKGEVGIKPVLLVFDPDKIEKVIEAFINEMDKIKLINPNGIYKAIGFIKKKGKKDNLIIESYWRKYNPSNNIKSEFNYWYLINEILEELSQGKLYKAEKIVRIIVCRNLHYLGVKNQKTNKDFTTNSIKKFFDENYNDQYREWIYGLSRIENLDFLSADTIITQNMENLLETINVSKKYSEFRKIHHFFNDKNNLFNPENNKENIYLDTEKGRRIEFSTIHAVKGETHDATLYLETYYKNSTDLSRILPFFNFTNKKNNAIEEYSRKLAYVGMSRPKKLLCVAMQSDTYNKCKDEIGNYLKVVDIR</sequence>
<feature type="binding site" evidence="5">
    <location>
        <begin position="47"/>
        <end position="54"/>
    </location>
    <ligand>
        <name>ATP</name>
        <dbReference type="ChEBI" id="CHEBI:30616"/>
    </ligand>
</feature>
<dbReference type="Gene3D" id="1.10.486.10">
    <property type="entry name" value="PCRA, domain 4"/>
    <property type="match status" value="1"/>
</dbReference>
<dbReference type="Proteomes" id="UP000748991">
    <property type="component" value="Unassembled WGS sequence"/>
</dbReference>
<reference evidence="7" key="1">
    <citation type="submission" date="2021-02" db="EMBL/GenBank/DDBJ databases">
        <title>Infant gut strain persistence is associated with maternal origin, phylogeny, and functional potential including surface adhesion and iron acquisition.</title>
        <authorList>
            <person name="Lou Y.C."/>
        </authorList>
    </citation>
    <scope>NUCLEOTIDE SEQUENCE</scope>
    <source>
        <strain evidence="7">L3_060_052G1_dasL3_060_052G1_concoct_1</strain>
    </source>
</reference>
<dbReference type="InterPro" id="IPR014016">
    <property type="entry name" value="UvrD-like_ATP-bd"/>
</dbReference>
<proteinExistence type="predicted"/>
<dbReference type="AlphaFoldDB" id="A0A943SQA1"/>
<dbReference type="Pfam" id="PF00580">
    <property type="entry name" value="UvrD-helicase"/>
    <property type="match status" value="1"/>
</dbReference>
<evidence type="ECO:0000256" key="5">
    <source>
        <dbReference type="PROSITE-ProRule" id="PRU00560"/>
    </source>
</evidence>
<dbReference type="PROSITE" id="PS51198">
    <property type="entry name" value="UVRD_HELICASE_ATP_BIND"/>
    <property type="match status" value="1"/>
</dbReference>
<keyword evidence="4 5" id="KW-0067">ATP-binding</keyword>
<dbReference type="Gene3D" id="3.40.50.300">
    <property type="entry name" value="P-loop containing nucleotide triphosphate hydrolases"/>
    <property type="match status" value="2"/>
</dbReference>
<dbReference type="PANTHER" id="PTHR11070:SF2">
    <property type="entry name" value="ATP-DEPENDENT DNA HELICASE SRS2"/>
    <property type="match status" value="1"/>
</dbReference>
<dbReference type="InterPro" id="IPR027417">
    <property type="entry name" value="P-loop_NTPase"/>
</dbReference>
<evidence type="ECO:0000259" key="6">
    <source>
        <dbReference type="PROSITE" id="PS51198"/>
    </source>
</evidence>
<dbReference type="RefSeq" id="WP_278637343.1">
    <property type="nucleotide sequence ID" value="NZ_JAGZZP010000005.1"/>
</dbReference>
<dbReference type="GO" id="GO:0000725">
    <property type="term" value="P:recombinational repair"/>
    <property type="evidence" value="ECO:0007669"/>
    <property type="project" value="TreeGrafter"/>
</dbReference>
<dbReference type="PANTHER" id="PTHR11070">
    <property type="entry name" value="UVRD / RECB / PCRA DNA HELICASE FAMILY MEMBER"/>
    <property type="match status" value="1"/>
</dbReference>
<feature type="domain" description="UvrD-like helicase ATP-binding" evidence="6">
    <location>
        <begin position="26"/>
        <end position="319"/>
    </location>
</feature>
<keyword evidence="3 5" id="KW-0347">Helicase</keyword>
<comment type="caution">
    <text evidence="7">The sequence shown here is derived from an EMBL/GenBank/DDBJ whole genome shotgun (WGS) entry which is preliminary data.</text>
</comment>
<evidence type="ECO:0000313" key="8">
    <source>
        <dbReference type="Proteomes" id="UP000748991"/>
    </source>
</evidence>
<evidence type="ECO:0000313" key="7">
    <source>
        <dbReference type="EMBL" id="MBS6534882.1"/>
    </source>
</evidence>
<gene>
    <name evidence="7" type="ORF">KH327_03525</name>
</gene>
<dbReference type="EMBL" id="JAGZZP010000005">
    <property type="protein sequence ID" value="MBS6534882.1"/>
    <property type="molecule type" value="Genomic_DNA"/>
</dbReference>
<accession>A0A943SQA1</accession>
<dbReference type="GO" id="GO:0016787">
    <property type="term" value="F:hydrolase activity"/>
    <property type="evidence" value="ECO:0007669"/>
    <property type="project" value="UniProtKB-UniRule"/>
</dbReference>
<keyword evidence="2 5" id="KW-0378">Hydrolase</keyword>
<name>A0A943SQA1_9FIRM</name>
<dbReference type="SUPFAM" id="SSF52540">
    <property type="entry name" value="P-loop containing nucleoside triphosphate hydrolases"/>
    <property type="match status" value="1"/>
</dbReference>
<evidence type="ECO:0000256" key="3">
    <source>
        <dbReference type="ARBA" id="ARBA00022806"/>
    </source>
</evidence>
<organism evidence="7 8">
    <name type="scientific">Peptoniphilus harei</name>
    <dbReference type="NCBI Taxonomy" id="54005"/>
    <lineage>
        <taxon>Bacteria</taxon>
        <taxon>Bacillati</taxon>
        <taxon>Bacillota</taxon>
        <taxon>Tissierellia</taxon>
        <taxon>Tissierellales</taxon>
        <taxon>Peptoniphilaceae</taxon>
        <taxon>Peptoniphilus</taxon>
    </lineage>
</organism>
<evidence type="ECO:0000256" key="4">
    <source>
        <dbReference type="ARBA" id="ARBA00022840"/>
    </source>
</evidence>
<evidence type="ECO:0000256" key="1">
    <source>
        <dbReference type="ARBA" id="ARBA00022741"/>
    </source>
</evidence>
<keyword evidence="1 5" id="KW-0547">Nucleotide-binding</keyword>
<evidence type="ECO:0000256" key="2">
    <source>
        <dbReference type="ARBA" id="ARBA00022801"/>
    </source>
</evidence>
<dbReference type="GO" id="GO:0003677">
    <property type="term" value="F:DNA binding"/>
    <property type="evidence" value="ECO:0007669"/>
    <property type="project" value="InterPro"/>
</dbReference>
<protein>
    <submittedName>
        <fullName evidence="7">ATP-dependent helicase</fullName>
    </submittedName>
</protein>
<dbReference type="InterPro" id="IPR000212">
    <property type="entry name" value="DNA_helicase_UvrD/REP"/>
</dbReference>